<dbReference type="Proteomes" id="UP000016160">
    <property type="component" value="Chromosome"/>
</dbReference>
<dbReference type="GO" id="GO:0004175">
    <property type="term" value="F:endopeptidase activity"/>
    <property type="evidence" value="ECO:0007669"/>
    <property type="project" value="UniProtKB-ARBA"/>
</dbReference>
<keyword evidence="1" id="KW-0472">Membrane</keyword>
<name>T2KM67_FORAG</name>
<gene>
    <name evidence="3" type="ORF">BN863_13870</name>
</gene>
<dbReference type="eggNOG" id="COG1266">
    <property type="taxonomic scope" value="Bacteria"/>
</dbReference>
<dbReference type="GO" id="GO:0080120">
    <property type="term" value="P:CAAX-box protein maturation"/>
    <property type="evidence" value="ECO:0007669"/>
    <property type="project" value="UniProtKB-ARBA"/>
</dbReference>
<evidence type="ECO:0000313" key="4">
    <source>
        <dbReference type="Proteomes" id="UP000016160"/>
    </source>
</evidence>
<dbReference type="Pfam" id="PF02517">
    <property type="entry name" value="Rce1-like"/>
    <property type="match status" value="1"/>
</dbReference>
<dbReference type="STRING" id="1347342.BN863_13870"/>
<organism evidence="3 4">
    <name type="scientific">Formosa agariphila (strain DSM 15362 / KCTC 12365 / LMG 23005 / KMM 3901 / M-2Alg 35-1)</name>
    <dbReference type="NCBI Taxonomy" id="1347342"/>
    <lineage>
        <taxon>Bacteria</taxon>
        <taxon>Pseudomonadati</taxon>
        <taxon>Bacteroidota</taxon>
        <taxon>Flavobacteriia</taxon>
        <taxon>Flavobacteriales</taxon>
        <taxon>Flavobacteriaceae</taxon>
        <taxon>Formosa</taxon>
    </lineage>
</organism>
<dbReference type="AlphaFoldDB" id="T2KM67"/>
<keyword evidence="3" id="KW-0645">Protease</keyword>
<feature type="transmembrane region" description="Helical" evidence="1">
    <location>
        <begin position="143"/>
        <end position="163"/>
    </location>
</feature>
<keyword evidence="4" id="KW-1185">Reference proteome</keyword>
<keyword evidence="1" id="KW-0812">Transmembrane</keyword>
<sequence>MEILQSKVEIFTGISKVFISYLKAPYNNEEKTLFQGYSKASVFITALIIAFFLNFCFTIVFSIIETMGLVDFEDHASTKLFEDYPPYVIVLLGVLAAPILEELIFRGPLTAFTGKKGFKYVFYFFALAFGLVHITNFEITRNVLILAPILVAPQIIIGLFLGIIRLQYGLIYSILFHAIYNGIIIIPAVLLMTE</sequence>
<dbReference type="GO" id="GO:0006508">
    <property type="term" value="P:proteolysis"/>
    <property type="evidence" value="ECO:0007669"/>
    <property type="project" value="UniProtKB-KW"/>
</dbReference>
<dbReference type="RefSeq" id="WP_051774593.1">
    <property type="nucleotide sequence ID" value="NZ_HG315671.1"/>
</dbReference>
<dbReference type="EMBL" id="HG315671">
    <property type="protein sequence ID" value="CDF79099.1"/>
    <property type="molecule type" value="Genomic_DNA"/>
</dbReference>
<reference evidence="3 4" key="1">
    <citation type="journal article" date="2013" name="Appl. Environ. Microbiol.">
        <title>The genome of the alga-associated marine flavobacterium Formosa agariphila KMM 3901T reveals a broad potential for degradation of algal polysaccharides.</title>
        <authorList>
            <person name="Mann A.J."/>
            <person name="Hahnke R.L."/>
            <person name="Huang S."/>
            <person name="Werner J."/>
            <person name="Xing P."/>
            <person name="Barbeyron T."/>
            <person name="Huettel B."/>
            <person name="Stueber K."/>
            <person name="Reinhardt R."/>
            <person name="Harder J."/>
            <person name="Gloeckner F.O."/>
            <person name="Amann R.I."/>
            <person name="Teeling H."/>
        </authorList>
    </citation>
    <scope>NUCLEOTIDE SEQUENCE [LARGE SCALE GENOMIC DNA]</scope>
    <source>
        <strain evidence="4">DSM 15362 / KCTC 12365 / LMG 23005 / KMM 3901</strain>
    </source>
</reference>
<dbReference type="InterPro" id="IPR003675">
    <property type="entry name" value="Rce1/LyrA-like_dom"/>
</dbReference>
<feature type="domain" description="CAAX prenyl protease 2/Lysostaphin resistance protein A-like" evidence="2">
    <location>
        <begin position="87"/>
        <end position="182"/>
    </location>
</feature>
<dbReference type="PATRIC" id="fig|1347342.6.peg.1396"/>
<dbReference type="OrthoDB" id="847268at2"/>
<proteinExistence type="predicted"/>
<feature type="transmembrane region" description="Helical" evidence="1">
    <location>
        <begin position="84"/>
        <end position="105"/>
    </location>
</feature>
<evidence type="ECO:0000256" key="1">
    <source>
        <dbReference type="SAM" id="Phobius"/>
    </source>
</evidence>
<dbReference type="HOGENOM" id="CLU_1480740_0_0_10"/>
<keyword evidence="3" id="KW-0378">Hydrolase</keyword>
<evidence type="ECO:0000313" key="3">
    <source>
        <dbReference type="EMBL" id="CDF79099.1"/>
    </source>
</evidence>
<feature type="transmembrane region" description="Helical" evidence="1">
    <location>
        <begin position="40"/>
        <end position="64"/>
    </location>
</feature>
<feature type="transmembrane region" description="Helical" evidence="1">
    <location>
        <begin position="170"/>
        <end position="192"/>
    </location>
</feature>
<evidence type="ECO:0000259" key="2">
    <source>
        <dbReference type="Pfam" id="PF02517"/>
    </source>
</evidence>
<feature type="transmembrane region" description="Helical" evidence="1">
    <location>
        <begin position="117"/>
        <end position="137"/>
    </location>
</feature>
<accession>T2KM67</accession>
<protein>
    <submittedName>
        <fullName evidence="3">CAAX amino terminal protease family</fullName>
    </submittedName>
</protein>
<keyword evidence="1" id="KW-1133">Transmembrane helix</keyword>